<sequence>MNTEIVSNLSSNASVVLGGGNPKGKFALGLVQNEWKVYVKRPLDREEQDIYLLNITATDGLFVTQTAVEVIVTDVNDNSPVCDQVTYIAIFPEDIPPNKVILKFGARDSDIGSSGEIRYSLYGAGNSKFFLDPETGELKTSSSLDREKIPVYNLIARASDGGGRFCQSEIRLILEDVNDNPPAFSSDHYTACVYENTATKALLTRVQANDPDVAHNRCQNKTALPMGKGEKKDISSFYGVNRKIVYSLADSSEGFFSVDRASGIIILEHPLDREIQPSYNVSVKASDQGIVQSLSSFATVTITVLDINDNPPVFERRDYLVTVPEDTSPSAEILSVFATSKDIGTNAEITYLIRSGNEKAKFRINSTTGSISIIELLDYEMCKDFYLVVEAKDGGSPALSAVTTVNINVTDINDNAPRFSQEVYSAVISEDASVGDSVIALIAEDLDSPSNGQIHFSIINGDRDNEFSIDPSLGLIKVKKRLDRERVSGYSLVVQARDSGIPPLSASVTVNVDISDVNDNSPIFTPANYTAVIQENKPVGTSILQLVVADKDSLHNGPPFAFSILAGNEEEEFTLDPQGILRSAVTFTHRVATEYVLCVQAKDSGKPQQASQTYIQIRVIEESIHKPTAIPLEIFIVTMEDDFPGGVIGKIHATDQDMYDVLTYGLKSEQKSLFKVNHHDGKIIALGGLDSGKYVLNMSVSDGRFQVPMDVTVHVEQLVQEMLQNTVTIRFENISPEDFVGLHMHGFRRTLRNAVLTQKQDSLHIISIQPVAGTTQLDMLFAVQMHTGGFYNPAYLIQKLTNARRHLENVIRISAILEKNCSGMDCQEQHCEQSLSIDSHSLMTYSTARISFVCPRFYRNVRCSCNGEWSPRPSPATRPCLGAWLFIALTPISRGSSIQSVKRASGKQSGREKLISHAQPEWLVFIDGKWEVKEL</sequence>
<organism evidence="1 2">
    <name type="scientific">Sphaerodactylus townsendi</name>
    <dbReference type="NCBI Taxonomy" id="933632"/>
    <lineage>
        <taxon>Eukaryota</taxon>
        <taxon>Metazoa</taxon>
        <taxon>Chordata</taxon>
        <taxon>Craniata</taxon>
        <taxon>Vertebrata</taxon>
        <taxon>Euteleostomi</taxon>
        <taxon>Lepidosauria</taxon>
        <taxon>Squamata</taxon>
        <taxon>Bifurcata</taxon>
        <taxon>Gekkota</taxon>
        <taxon>Sphaerodactylidae</taxon>
        <taxon>Sphaerodactylus</taxon>
    </lineage>
</organism>
<accession>A0ACB8FGC9</accession>
<comment type="caution">
    <text evidence="1">The sequence shown here is derived from an EMBL/GenBank/DDBJ whole genome shotgun (WGS) entry which is preliminary data.</text>
</comment>
<dbReference type="EMBL" id="CM037617">
    <property type="protein sequence ID" value="KAH8004310.1"/>
    <property type="molecule type" value="Genomic_DNA"/>
</dbReference>
<reference evidence="1" key="1">
    <citation type="submission" date="2021-08" db="EMBL/GenBank/DDBJ databases">
        <title>The first chromosome-level gecko genome reveals the dynamic sex chromosomes of Neotropical dwarf geckos (Sphaerodactylidae: Sphaerodactylus).</title>
        <authorList>
            <person name="Pinto B.J."/>
            <person name="Keating S.E."/>
            <person name="Gamble T."/>
        </authorList>
    </citation>
    <scope>NUCLEOTIDE SEQUENCE</scope>
    <source>
        <strain evidence="1">TG3544</strain>
    </source>
</reference>
<keyword evidence="1" id="KW-0808">Transferase</keyword>
<keyword evidence="1" id="KW-0012">Acyltransferase</keyword>
<gene>
    <name evidence="1" type="primary">FAT3_5</name>
    <name evidence="1" type="ORF">K3G42_007821</name>
</gene>
<evidence type="ECO:0000313" key="2">
    <source>
        <dbReference type="Proteomes" id="UP000827872"/>
    </source>
</evidence>
<evidence type="ECO:0000313" key="1">
    <source>
        <dbReference type="EMBL" id="KAH8004310.1"/>
    </source>
</evidence>
<proteinExistence type="predicted"/>
<keyword evidence="2" id="KW-1185">Reference proteome</keyword>
<protein>
    <submittedName>
        <fullName evidence="1">Bahd acyltransferase</fullName>
    </submittedName>
</protein>
<name>A0ACB8FGC9_9SAUR</name>
<dbReference type="Proteomes" id="UP000827872">
    <property type="component" value="Linkage Group LG04"/>
</dbReference>